<dbReference type="PATRIC" id="fig|1618476.3.peg.145"/>
<protein>
    <recommendedName>
        <fullName evidence="5">Ribonuclease Y</fullName>
        <shortName evidence="5">RNase Y</shortName>
        <ecNumber evidence="5">3.1.-.-</ecNumber>
    </recommendedName>
</protein>
<dbReference type="CDD" id="cd22431">
    <property type="entry name" value="KH-I_RNaseY"/>
    <property type="match status" value="1"/>
</dbReference>
<reference evidence="7 8" key="1">
    <citation type="journal article" date="2015" name="Nature">
        <title>rRNA introns, odd ribosomes, and small enigmatic genomes across a large radiation of phyla.</title>
        <authorList>
            <person name="Brown C.T."/>
            <person name="Hug L.A."/>
            <person name="Thomas B.C."/>
            <person name="Sharon I."/>
            <person name="Castelle C.J."/>
            <person name="Singh A."/>
            <person name="Wilkins M.J."/>
            <person name="Williams K.H."/>
            <person name="Banfield J.F."/>
        </authorList>
    </citation>
    <scope>NUCLEOTIDE SEQUENCE [LARGE SCALE GENOMIC DNA]</scope>
</reference>
<dbReference type="SUPFAM" id="SSF54791">
    <property type="entry name" value="Eukaryotic type KH-domain (KH-domain type I)"/>
    <property type="match status" value="1"/>
</dbReference>
<evidence type="ECO:0000256" key="5">
    <source>
        <dbReference type="HAMAP-Rule" id="MF_00335"/>
    </source>
</evidence>
<dbReference type="CDD" id="cd00077">
    <property type="entry name" value="HDc"/>
    <property type="match status" value="1"/>
</dbReference>
<dbReference type="SMART" id="SM00471">
    <property type="entry name" value="HDc"/>
    <property type="match status" value="1"/>
</dbReference>
<dbReference type="PANTHER" id="PTHR12826">
    <property type="entry name" value="RIBONUCLEASE Y"/>
    <property type="match status" value="1"/>
</dbReference>
<comment type="caution">
    <text evidence="7">The sequence shown here is derived from an EMBL/GenBank/DDBJ whole genome shotgun (WGS) entry which is preliminary data.</text>
</comment>
<dbReference type="SUPFAM" id="SSF109604">
    <property type="entry name" value="HD-domain/PDEase-like"/>
    <property type="match status" value="1"/>
</dbReference>
<keyword evidence="2 5" id="KW-0255">Endonuclease</keyword>
<dbReference type="Pfam" id="PF00013">
    <property type="entry name" value="KH_1"/>
    <property type="match status" value="1"/>
</dbReference>
<keyword evidence="1 5" id="KW-0540">Nuclease</keyword>
<dbReference type="SMART" id="SM00322">
    <property type="entry name" value="KH"/>
    <property type="match status" value="1"/>
</dbReference>
<organism evidence="7 8">
    <name type="scientific">Candidatus Roizmanbacteria bacterium GW2011_GWA2_33_33</name>
    <dbReference type="NCBI Taxonomy" id="1618476"/>
    <lineage>
        <taxon>Bacteria</taxon>
        <taxon>Candidatus Roizmaniibacteriota</taxon>
    </lineage>
</organism>
<evidence type="ECO:0000256" key="2">
    <source>
        <dbReference type="ARBA" id="ARBA00022759"/>
    </source>
</evidence>
<evidence type="ECO:0000313" key="8">
    <source>
        <dbReference type="Proteomes" id="UP000034045"/>
    </source>
</evidence>
<sequence>MSVINLPSEDYKGRIIGKEGRNIRAFEIATGVDVDLEEEKVIKLSSFDAIRREVARMSLERLIKDGRIQPERIEEIVKKTREEVDKIIFKAGEELAHSVSVFNLPTELIQLLGKFKYRFSYGQNMIAHTLEETRIGVALAHELKLDVNLVKLGCLFHDIGKVITDKEGSHIDLGVEVLKKNRFPQKVIDCVASHHEDVPFTSLEAVVVYIADAVSGGRPGARHEDFGEYLKRIKTIEDIAKTKKGVKEAYALQAGRELRVIVRPDEITDDEALITAEKIKEELEQKFEVFPGQIKVTVIRETRAEATTKI</sequence>
<dbReference type="EMBL" id="LBPD01000008">
    <property type="protein sequence ID" value="KKP52187.1"/>
    <property type="molecule type" value="Genomic_DNA"/>
</dbReference>
<comment type="similarity">
    <text evidence="5">Belongs to the RNase Y family.</text>
</comment>
<dbReference type="InterPro" id="IPR004087">
    <property type="entry name" value="KH_dom"/>
</dbReference>
<feature type="domain" description="HD" evidence="6">
    <location>
        <begin position="125"/>
        <end position="217"/>
    </location>
</feature>
<accession>A0A0G0DAA8</accession>
<dbReference type="GO" id="GO:0016787">
    <property type="term" value="F:hydrolase activity"/>
    <property type="evidence" value="ECO:0007669"/>
    <property type="project" value="UniProtKB-KW"/>
</dbReference>
<dbReference type="EC" id="3.1.-.-" evidence="5"/>
<dbReference type="Pfam" id="PF01966">
    <property type="entry name" value="HD"/>
    <property type="match status" value="1"/>
</dbReference>
<dbReference type="AlphaFoldDB" id="A0A0G0DAA8"/>
<dbReference type="PANTHER" id="PTHR12826:SF15">
    <property type="entry name" value="RIBONUCLEASE Y"/>
    <property type="match status" value="1"/>
</dbReference>
<keyword evidence="3 5" id="KW-0378">Hydrolase</keyword>
<evidence type="ECO:0000256" key="1">
    <source>
        <dbReference type="ARBA" id="ARBA00022722"/>
    </source>
</evidence>
<dbReference type="InterPro" id="IPR036612">
    <property type="entry name" value="KH_dom_type_1_sf"/>
</dbReference>
<evidence type="ECO:0000256" key="3">
    <source>
        <dbReference type="ARBA" id="ARBA00022801"/>
    </source>
</evidence>
<dbReference type="HAMAP" id="MF_00335">
    <property type="entry name" value="RNase_Y"/>
    <property type="match status" value="1"/>
</dbReference>
<dbReference type="InterPro" id="IPR006675">
    <property type="entry name" value="HDIG_dom"/>
</dbReference>
<evidence type="ECO:0000256" key="4">
    <source>
        <dbReference type="ARBA" id="ARBA00022884"/>
    </source>
</evidence>
<evidence type="ECO:0000313" key="7">
    <source>
        <dbReference type="EMBL" id="KKP52187.1"/>
    </source>
</evidence>
<dbReference type="GO" id="GO:0005886">
    <property type="term" value="C:plasma membrane"/>
    <property type="evidence" value="ECO:0007669"/>
    <property type="project" value="UniProtKB-UniRule"/>
</dbReference>
<dbReference type="InterPro" id="IPR003607">
    <property type="entry name" value="HD/PDEase_dom"/>
</dbReference>
<comment type="function">
    <text evidence="5">Endoribonuclease that initiates mRNA decay.</text>
</comment>
<dbReference type="InterPro" id="IPR004088">
    <property type="entry name" value="KH_dom_type_1"/>
</dbReference>
<keyword evidence="4 5" id="KW-0694">RNA-binding</keyword>
<dbReference type="GO" id="GO:0006402">
    <property type="term" value="P:mRNA catabolic process"/>
    <property type="evidence" value="ECO:0007669"/>
    <property type="project" value="UniProtKB-UniRule"/>
</dbReference>
<proteinExistence type="inferred from homology"/>
<dbReference type="InterPro" id="IPR017705">
    <property type="entry name" value="Ribonuclease_Y"/>
</dbReference>
<dbReference type="GO" id="GO:0004521">
    <property type="term" value="F:RNA endonuclease activity"/>
    <property type="evidence" value="ECO:0007669"/>
    <property type="project" value="UniProtKB-UniRule"/>
</dbReference>
<dbReference type="NCBIfam" id="TIGR00277">
    <property type="entry name" value="HDIG"/>
    <property type="match status" value="1"/>
</dbReference>
<dbReference type="Gene3D" id="1.10.3210.10">
    <property type="entry name" value="Hypothetical protein af1432"/>
    <property type="match status" value="1"/>
</dbReference>
<name>A0A0G0DAA8_9BACT</name>
<gene>
    <name evidence="5" type="primary">rny</name>
    <name evidence="7" type="ORF">UR42_C0008G0017</name>
</gene>
<dbReference type="Proteomes" id="UP000034045">
    <property type="component" value="Unassembled WGS sequence"/>
</dbReference>
<dbReference type="InterPro" id="IPR006674">
    <property type="entry name" value="HD_domain"/>
</dbReference>
<dbReference type="GO" id="GO:0003723">
    <property type="term" value="F:RNA binding"/>
    <property type="evidence" value="ECO:0007669"/>
    <property type="project" value="UniProtKB-UniRule"/>
</dbReference>
<dbReference type="PROSITE" id="PS51831">
    <property type="entry name" value="HD"/>
    <property type="match status" value="1"/>
</dbReference>
<dbReference type="PROSITE" id="PS50084">
    <property type="entry name" value="KH_TYPE_1"/>
    <property type="match status" value="1"/>
</dbReference>
<evidence type="ECO:0000259" key="6">
    <source>
        <dbReference type="PROSITE" id="PS51831"/>
    </source>
</evidence>